<proteinExistence type="predicted"/>
<protein>
    <submittedName>
        <fullName evidence="2">Uncharacterized protein</fullName>
    </submittedName>
</protein>
<feature type="non-terminal residue" evidence="2">
    <location>
        <position position="596"/>
    </location>
</feature>
<keyword evidence="1" id="KW-0812">Transmembrane</keyword>
<evidence type="ECO:0000313" key="3">
    <source>
        <dbReference type="Proteomes" id="UP000034324"/>
    </source>
</evidence>
<feature type="transmembrane region" description="Helical" evidence="1">
    <location>
        <begin position="521"/>
        <end position="542"/>
    </location>
</feature>
<organism evidence="2 3">
    <name type="scientific">Candidatus Daviesbacteria bacterium GW2011_GWF2_38_6</name>
    <dbReference type="NCBI Taxonomy" id="1618432"/>
    <lineage>
        <taxon>Bacteria</taxon>
        <taxon>Candidatus Daviesiibacteriota</taxon>
    </lineage>
</organism>
<dbReference type="Proteomes" id="UP000034324">
    <property type="component" value="Unassembled WGS sequence"/>
</dbReference>
<evidence type="ECO:0000313" key="2">
    <source>
        <dbReference type="EMBL" id="KKQ77847.1"/>
    </source>
</evidence>
<name>A0A0G0KGE3_9BACT</name>
<dbReference type="EMBL" id="LBVC01000033">
    <property type="protein sequence ID" value="KKQ77847.1"/>
    <property type="molecule type" value="Genomic_DNA"/>
</dbReference>
<feature type="transmembrane region" description="Helical" evidence="1">
    <location>
        <begin position="492"/>
        <end position="509"/>
    </location>
</feature>
<evidence type="ECO:0000256" key="1">
    <source>
        <dbReference type="SAM" id="Phobius"/>
    </source>
</evidence>
<sequence>MLKILCLIFFMFILPQTIFAQGSSFVSIVNPVRGADFWDLKNQEPWIMVLGQIETLKKYNFPATFLLRFDALSDDVIMRALNKDQNFEKGLFLEVTPTLTNAAGVSYHKSDNWHGAGSAFLTGYEPGDRVKLIDAAFKKFKKIFGDYPKSIGAWWVDSYSLEYMQKEYGISASLIVSDQYSTDNYQIWGQYFSTPYYPSKKNALHPAQTIENKMSVVMMQWAPRDPVNSYGNGVMESTYSVQANDYIDYHNLDTKYFTNLLNLYTNQPLNQFSHLVVGLENSYSWEKYKAEYSNQIEALSKKKNIGEVSVVTMKDFASWYKNRFPGLSLPQIIVADDPLGSLNKTIWFMNPYFRAGWFFNKDGSLFRDIRQYIDGEQELCFQSRCDSVNFATNATRVLDEVSFGHKWVIDEGKISDFKVIKQGDNFVINYKNEAGNARKIEFLPRDISIDGKISSIDGAILEATKHQLNQKERIDLKKGWFEWSAQSIAAKIIKFLIFIIIGCLVPGLLMIKKVFSQETPFWKKISLALPLGFVLITLLFYLLSLVDFRQGIFIYLIFNLLLLIKSRKQIFSDFSLKIKDKYSFILIGLIGTGTIF</sequence>
<feature type="transmembrane region" description="Helical" evidence="1">
    <location>
        <begin position="548"/>
        <end position="564"/>
    </location>
</feature>
<keyword evidence="1" id="KW-1133">Transmembrane helix</keyword>
<comment type="caution">
    <text evidence="2">The sequence shown here is derived from an EMBL/GenBank/DDBJ whole genome shotgun (WGS) entry which is preliminary data.</text>
</comment>
<gene>
    <name evidence="2" type="ORF">US99_C0033G0001</name>
</gene>
<dbReference type="Gene3D" id="3.20.20.510">
    <property type="entry name" value="Uncharacterised protein PF12979, DUF3863"/>
    <property type="match status" value="1"/>
</dbReference>
<dbReference type="AlphaFoldDB" id="A0A0G0KGE3"/>
<accession>A0A0G0KGE3</accession>
<keyword evidence="1" id="KW-0472">Membrane</keyword>
<reference evidence="2 3" key="1">
    <citation type="journal article" date="2015" name="Nature">
        <title>rRNA introns, odd ribosomes, and small enigmatic genomes across a large radiation of phyla.</title>
        <authorList>
            <person name="Brown C.T."/>
            <person name="Hug L.A."/>
            <person name="Thomas B.C."/>
            <person name="Sharon I."/>
            <person name="Castelle C.J."/>
            <person name="Singh A."/>
            <person name="Wilkins M.J."/>
            <person name="Williams K.H."/>
            <person name="Banfield J.F."/>
        </authorList>
    </citation>
    <scope>NUCLEOTIDE SEQUENCE [LARGE SCALE GENOMIC DNA]</scope>
</reference>